<feature type="domain" description="UBC core" evidence="1">
    <location>
        <begin position="71"/>
        <end position="216"/>
    </location>
</feature>
<comment type="caution">
    <text evidence="2">The sequence shown here is derived from an EMBL/GenBank/DDBJ whole genome shotgun (WGS) entry which is preliminary data.</text>
</comment>
<gene>
    <name evidence="2" type="ORF">FGO68_gene8052</name>
</gene>
<dbReference type="AlphaFoldDB" id="A0A8J8NLF9"/>
<dbReference type="Gene3D" id="3.10.110.10">
    <property type="entry name" value="Ubiquitin Conjugating Enzyme"/>
    <property type="match status" value="1"/>
</dbReference>
<dbReference type="CDD" id="cd00195">
    <property type="entry name" value="UBCc_UEV"/>
    <property type="match status" value="1"/>
</dbReference>
<dbReference type="InterPro" id="IPR016135">
    <property type="entry name" value="UBQ-conjugating_enzyme/RWD"/>
</dbReference>
<dbReference type="PANTHER" id="PTHR24068">
    <property type="entry name" value="UBIQUITIN-CONJUGATING ENZYME E2"/>
    <property type="match status" value="1"/>
</dbReference>
<evidence type="ECO:0000313" key="2">
    <source>
        <dbReference type="EMBL" id="TNV77416.1"/>
    </source>
</evidence>
<evidence type="ECO:0000313" key="3">
    <source>
        <dbReference type="Proteomes" id="UP000785679"/>
    </source>
</evidence>
<dbReference type="Proteomes" id="UP000785679">
    <property type="component" value="Unassembled WGS sequence"/>
</dbReference>
<reference evidence="2" key="1">
    <citation type="submission" date="2019-06" db="EMBL/GenBank/DDBJ databases">
        <authorList>
            <person name="Zheng W."/>
        </authorList>
    </citation>
    <scope>NUCLEOTIDE SEQUENCE</scope>
    <source>
        <strain evidence="2">QDHG01</strain>
    </source>
</reference>
<organism evidence="2 3">
    <name type="scientific">Halteria grandinella</name>
    <dbReference type="NCBI Taxonomy" id="5974"/>
    <lineage>
        <taxon>Eukaryota</taxon>
        <taxon>Sar</taxon>
        <taxon>Alveolata</taxon>
        <taxon>Ciliophora</taxon>
        <taxon>Intramacronucleata</taxon>
        <taxon>Spirotrichea</taxon>
        <taxon>Stichotrichia</taxon>
        <taxon>Sporadotrichida</taxon>
        <taxon>Halteriidae</taxon>
        <taxon>Halteria</taxon>
    </lineage>
</organism>
<dbReference type="Pfam" id="PF00179">
    <property type="entry name" value="UQ_con"/>
    <property type="match status" value="1"/>
</dbReference>
<sequence length="338" mass="38923">MGCTKSKSVQVSKTTQLKEETVHYMKKYPVQTKRAAMLKVQIRNPDANGPKLFECDEFWDKKEVQEVNVGVIGKNLTNQLKNGNCKAFCGALMPEDWPNDIHKWFGWIFGPLDSPYEGGTFLIDAIFPPNYPHSPPTFYFKTEILHPNIRKSDGKVFCEFYTINPPISKMLEGIFDLLQNPITDDGCLNEELANIYLVDREAYNNMIFEHVWEKAVFKDSPKMTPYQQKELKIQEKIDWYLQDLQDKEALEALALQQQAARANFFAKESKYFCKTHNTELQKLIAPQDYAFPPYDGAFLCDICRQHNGQNTTPQGAFHCDPCQMDICFGCINEPQGQK</sequence>
<proteinExistence type="predicted"/>
<dbReference type="InterPro" id="IPR000608">
    <property type="entry name" value="UBC"/>
</dbReference>
<protein>
    <recommendedName>
        <fullName evidence="1">UBC core domain-containing protein</fullName>
    </recommendedName>
</protein>
<dbReference type="SUPFAM" id="SSF54495">
    <property type="entry name" value="UBC-like"/>
    <property type="match status" value="1"/>
</dbReference>
<dbReference type="SMART" id="SM00212">
    <property type="entry name" value="UBCc"/>
    <property type="match status" value="1"/>
</dbReference>
<evidence type="ECO:0000259" key="1">
    <source>
        <dbReference type="PROSITE" id="PS50127"/>
    </source>
</evidence>
<dbReference type="PROSITE" id="PS50127">
    <property type="entry name" value="UBC_2"/>
    <property type="match status" value="1"/>
</dbReference>
<keyword evidence="3" id="KW-1185">Reference proteome</keyword>
<dbReference type="EMBL" id="RRYP01011945">
    <property type="protein sequence ID" value="TNV77416.1"/>
    <property type="molecule type" value="Genomic_DNA"/>
</dbReference>
<name>A0A8J8NLF9_HALGN</name>
<dbReference type="OrthoDB" id="9973183at2759"/>
<accession>A0A8J8NLF9</accession>